<keyword evidence="4" id="KW-1185">Reference proteome</keyword>
<feature type="region of interest" description="Disordered" evidence="1">
    <location>
        <begin position="1"/>
        <end position="22"/>
    </location>
</feature>
<feature type="domain" description="Eukaryotic translation initiation factor 4G1 eIF4E-binding" evidence="2">
    <location>
        <begin position="17"/>
        <end position="82"/>
    </location>
</feature>
<dbReference type="Proteomes" id="UP000308197">
    <property type="component" value="Unassembled WGS sequence"/>
</dbReference>
<proteinExistence type="predicted"/>
<dbReference type="InterPro" id="IPR022745">
    <property type="entry name" value="eIF4G1_eIF4E-bd"/>
</dbReference>
<sequence>PSDGKRRPGRLDLSSTKNPAIPAPLPSALATARIIEDIGSIQYPEGFKSPKPELNVNAKQGKFRYDRDFLLQFMAVCKEKPDSLPPLDAIGLEPADQS</sequence>
<evidence type="ECO:0000259" key="2">
    <source>
        <dbReference type="Pfam" id="PF12152"/>
    </source>
</evidence>
<dbReference type="InParanoid" id="A0A5C3NL58"/>
<gene>
    <name evidence="3" type="ORF">K466DRAFT_460487</name>
</gene>
<dbReference type="Pfam" id="PF12152">
    <property type="entry name" value="eIF_4G1"/>
    <property type="match status" value="1"/>
</dbReference>
<evidence type="ECO:0000256" key="1">
    <source>
        <dbReference type="SAM" id="MobiDB-lite"/>
    </source>
</evidence>
<dbReference type="GO" id="GO:0003743">
    <property type="term" value="F:translation initiation factor activity"/>
    <property type="evidence" value="ECO:0007669"/>
    <property type="project" value="UniProtKB-KW"/>
</dbReference>
<feature type="non-terminal residue" evidence="3">
    <location>
        <position position="98"/>
    </location>
</feature>
<protein>
    <submittedName>
        <fullName evidence="3">Eukaryotic initiation factor 4f subunit eIF4g, eIF4e-binding domain-containing protein</fullName>
    </submittedName>
</protein>
<keyword evidence="3" id="KW-0396">Initiation factor</keyword>
<feature type="compositionally biased region" description="Basic and acidic residues" evidence="1">
    <location>
        <begin position="1"/>
        <end position="10"/>
    </location>
</feature>
<name>A0A5C3NL58_9APHY</name>
<dbReference type="EMBL" id="ML212967">
    <property type="protein sequence ID" value="TFK77945.1"/>
    <property type="molecule type" value="Genomic_DNA"/>
</dbReference>
<dbReference type="AlphaFoldDB" id="A0A5C3NL58"/>
<evidence type="ECO:0000313" key="4">
    <source>
        <dbReference type="Proteomes" id="UP000308197"/>
    </source>
</evidence>
<evidence type="ECO:0000313" key="3">
    <source>
        <dbReference type="EMBL" id="TFK77945.1"/>
    </source>
</evidence>
<accession>A0A5C3NL58</accession>
<dbReference type="STRING" id="1314778.A0A5C3NL58"/>
<dbReference type="SUPFAM" id="SSF101489">
    <property type="entry name" value="Eukaryotic initiation factor 4f subunit eIF4g, eIF4e-binding domain"/>
    <property type="match status" value="1"/>
</dbReference>
<keyword evidence="3" id="KW-0648">Protein biosynthesis</keyword>
<dbReference type="FunFam" id="1.20.970.30:FF:000001">
    <property type="entry name" value="Eukaryotic translation initiation factor subunit eIF-4F, putative"/>
    <property type="match status" value="1"/>
</dbReference>
<dbReference type="Gene3D" id="1.20.970.30">
    <property type="entry name" value="eIF4G, eIF4E-binding domain"/>
    <property type="match status" value="1"/>
</dbReference>
<reference evidence="3 4" key="1">
    <citation type="journal article" date="2019" name="Nat. Ecol. Evol.">
        <title>Megaphylogeny resolves global patterns of mushroom evolution.</title>
        <authorList>
            <person name="Varga T."/>
            <person name="Krizsan K."/>
            <person name="Foldi C."/>
            <person name="Dima B."/>
            <person name="Sanchez-Garcia M."/>
            <person name="Sanchez-Ramirez S."/>
            <person name="Szollosi G.J."/>
            <person name="Szarkandi J.G."/>
            <person name="Papp V."/>
            <person name="Albert L."/>
            <person name="Andreopoulos W."/>
            <person name="Angelini C."/>
            <person name="Antonin V."/>
            <person name="Barry K.W."/>
            <person name="Bougher N.L."/>
            <person name="Buchanan P."/>
            <person name="Buyck B."/>
            <person name="Bense V."/>
            <person name="Catcheside P."/>
            <person name="Chovatia M."/>
            <person name="Cooper J."/>
            <person name="Damon W."/>
            <person name="Desjardin D."/>
            <person name="Finy P."/>
            <person name="Geml J."/>
            <person name="Haridas S."/>
            <person name="Hughes K."/>
            <person name="Justo A."/>
            <person name="Karasinski D."/>
            <person name="Kautmanova I."/>
            <person name="Kiss B."/>
            <person name="Kocsube S."/>
            <person name="Kotiranta H."/>
            <person name="LaButti K.M."/>
            <person name="Lechner B.E."/>
            <person name="Liimatainen K."/>
            <person name="Lipzen A."/>
            <person name="Lukacs Z."/>
            <person name="Mihaltcheva S."/>
            <person name="Morgado L.N."/>
            <person name="Niskanen T."/>
            <person name="Noordeloos M.E."/>
            <person name="Ohm R.A."/>
            <person name="Ortiz-Santana B."/>
            <person name="Ovrebo C."/>
            <person name="Racz N."/>
            <person name="Riley R."/>
            <person name="Savchenko A."/>
            <person name="Shiryaev A."/>
            <person name="Soop K."/>
            <person name="Spirin V."/>
            <person name="Szebenyi C."/>
            <person name="Tomsovsky M."/>
            <person name="Tulloss R.E."/>
            <person name="Uehling J."/>
            <person name="Grigoriev I.V."/>
            <person name="Vagvolgyi C."/>
            <person name="Papp T."/>
            <person name="Martin F.M."/>
            <person name="Miettinen O."/>
            <person name="Hibbett D.S."/>
            <person name="Nagy L.G."/>
        </authorList>
    </citation>
    <scope>NUCLEOTIDE SEQUENCE [LARGE SCALE GENOMIC DNA]</scope>
    <source>
        <strain evidence="3 4">HHB13444</strain>
    </source>
</reference>
<organism evidence="3 4">
    <name type="scientific">Polyporus arcularius HHB13444</name>
    <dbReference type="NCBI Taxonomy" id="1314778"/>
    <lineage>
        <taxon>Eukaryota</taxon>
        <taxon>Fungi</taxon>
        <taxon>Dikarya</taxon>
        <taxon>Basidiomycota</taxon>
        <taxon>Agaricomycotina</taxon>
        <taxon>Agaricomycetes</taxon>
        <taxon>Polyporales</taxon>
        <taxon>Polyporaceae</taxon>
        <taxon>Polyporus</taxon>
    </lineage>
</organism>
<feature type="non-terminal residue" evidence="3">
    <location>
        <position position="1"/>
    </location>
</feature>
<dbReference type="InterPro" id="IPR036211">
    <property type="entry name" value="eIF4G_eIF4E-bd_sf"/>
</dbReference>